<evidence type="ECO:0000313" key="2">
    <source>
        <dbReference type="EMBL" id="KAK0395665.1"/>
    </source>
</evidence>
<name>A0AA39GY01_9BILA</name>
<evidence type="ECO:0000256" key="1">
    <source>
        <dbReference type="SAM" id="MobiDB-lite"/>
    </source>
</evidence>
<gene>
    <name evidence="2" type="ORF">QR680_001382</name>
</gene>
<protein>
    <submittedName>
        <fullName evidence="2">Uncharacterized protein</fullName>
    </submittedName>
</protein>
<proteinExistence type="predicted"/>
<feature type="region of interest" description="Disordered" evidence="1">
    <location>
        <begin position="383"/>
        <end position="419"/>
    </location>
</feature>
<evidence type="ECO:0000313" key="3">
    <source>
        <dbReference type="Proteomes" id="UP001175271"/>
    </source>
</evidence>
<keyword evidence="3" id="KW-1185">Reference proteome</keyword>
<feature type="compositionally biased region" description="Basic and acidic residues" evidence="1">
    <location>
        <begin position="398"/>
        <end position="412"/>
    </location>
</feature>
<dbReference type="AlphaFoldDB" id="A0AA39GY01"/>
<feature type="compositionally biased region" description="Polar residues" evidence="1">
    <location>
        <begin position="307"/>
        <end position="317"/>
    </location>
</feature>
<dbReference type="EMBL" id="JAUCMV010000005">
    <property type="protein sequence ID" value="KAK0395665.1"/>
    <property type="molecule type" value="Genomic_DNA"/>
</dbReference>
<dbReference type="Proteomes" id="UP001175271">
    <property type="component" value="Unassembled WGS sequence"/>
</dbReference>
<accession>A0AA39GY01</accession>
<sequence length="488" mass="53873">MSSSQDETPKETEGDSQVEPDITENEASTFKDSEVGTDSILTGEKAVEDDLTMESSHPQPPTIDEENGVVTVAVEDLLAAGIDVENLSTITQDELAKVIAMAKRNSLIDSSGNEDTSKKEDPERIAANVIVDEVMDRPMNSCTQNPQTSQENEPWSLVVTDDGNIRLTDSHNHIYLFTREVLQTHHIDPNNLTEDNIQSLLALAMPITKLTTGEPNAKRAKLTPSSISSYALQECESHPGKHVQDFSLIGEEVEVRKDGKLLAATIRYCREGSGPNFKVQFTDGHFEWVEEDQIVLPIVKRSASSSPGRSFMATSMNADRKSATETSTRVNVGNRYEHHDTVANYCCQVCDRKVYQKEPTYIVIRIPACHSCAEKQMFILDESEVTPNRTPADEDDTKSERTKEPSFKERKTSSAPLEETYSHAALTGVIQPRSASVDCCSLLEDYATEDPEIEKKKSAPLISTTNLPSPGNDEPRHASPTGIDIKSE</sequence>
<organism evidence="2 3">
    <name type="scientific">Steinernema hermaphroditum</name>
    <dbReference type="NCBI Taxonomy" id="289476"/>
    <lineage>
        <taxon>Eukaryota</taxon>
        <taxon>Metazoa</taxon>
        <taxon>Ecdysozoa</taxon>
        <taxon>Nematoda</taxon>
        <taxon>Chromadorea</taxon>
        <taxon>Rhabditida</taxon>
        <taxon>Tylenchina</taxon>
        <taxon>Panagrolaimomorpha</taxon>
        <taxon>Strongyloidoidea</taxon>
        <taxon>Steinernematidae</taxon>
        <taxon>Steinernema</taxon>
    </lineage>
</organism>
<reference evidence="2" key="1">
    <citation type="submission" date="2023-06" db="EMBL/GenBank/DDBJ databases">
        <title>Genomic analysis of the entomopathogenic nematode Steinernema hermaphroditum.</title>
        <authorList>
            <person name="Schwarz E.M."/>
            <person name="Heppert J.K."/>
            <person name="Baniya A."/>
            <person name="Schwartz H.T."/>
            <person name="Tan C.-H."/>
            <person name="Antoshechkin I."/>
            <person name="Sternberg P.W."/>
            <person name="Goodrich-Blair H."/>
            <person name="Dillman A.R."/>
        </authorList>
    </citation>
    <scope>NUCLEOTIDE SEQUENCE</scope>
    <source>
        <strain evidence="2">PS9179</strain>
        <tissue evidence="2">Whole animal</tissue>
    </source>
</reference>
<comment type="caution">
    <text evidence="2">The sequence shown here is derived from an EMBL/GenBank/DDBJ whole genome shotgun (WGS) entry which is preliminary data.</text>
</comment>
<feature type="region of interest" description="Disordered" evidence="1">
    <location>
        <begin position="1"/>
        <end position="66"/>
    </location>
</feature>
<dbReference type="CDD" id="cd04508">
    <property type="entry name" value="Tudor_SF"/>
    <property type="match status" value="1"/>
</dbReference>
<feature type="region of interest" description="Disordered" evidence="1">
    <location>
        <begin position="307"/>
        <end position="327"/>
    </location>
</feature>
<feature type="region of interest" description="Disordered" evidence="1">
    <location>
        <begin position="451"/>
        <end position="488"/>
    </location>
</feature>
<feature type="compositionally biased region" description="Acidic residues" evidence="1">
    <location>
        <begin position="14"/>
        <end position="24"/>
    </location>
</feature>